<keyword evidence="2" id="KW-1185">Reference proteome</keyword>
<name>A0AAW1UVA5_9CUCU</name>
<gene>
    <name evidence="1" type="ORF">WA026_016715</name>
</gene>
<evidence type="ECO:0000313" key="2">
    <source>
        <dbReference type="Proteomes" id="UP001431783"/>
    </source>
</evidence>
<protein>
    <submittedName>
        <fullName evidence="1">Uncharacterized protein</fullName>
    </submittedName>
</protein>
<dbReference type="Proteomes" id="UP001431783">
    <property type="component" value="Unassembled WGS sequence"/>
</dbReference>
<proteinExistence type="predicted"/>
<reference evidence="1 2" key="1">
    <citation type="submission" date="2023-03" db="EMBL/GenBank/DDBJ databases">
        <title>Genome insight into feeding habits of ladybird beetles.</title>
        <authorList>
            <person name="Li H.-S."/>
            <person name="Huang Y.-H."/>
            <person name="Pang H."/>
        </authorList>
    </citation>
    <scope>NUCLEOTIDE SEQUENCE [LARGE SCALE GENOMIC DNA]</scope>
    <source>
        <strain evidence="1">SYSU_2023b</strain>
        <tissue evidence="1">Whole body</tissue>
    </source>
</reference>
<sequence length="200" mass="23967">MSNIQMDKFYVHNFFEMSETERHDKSPDYIYNESVRKTKKTYKTKIHVLEKPSREVDFHVEGPRKMNFISRTSISDLKYENEPNLLKRNKSRYDNEDKCEKEIIDIPMSSRELDRRSSHSDLSKLYLTSRKPFPPLTHKEIKDIQKKSNHDEVMSTHITRMKEGIQRLQEIAQRFNCTENYKEDIEYIIENVKKAIDNAS</sequence>
<dbReference type="EMBL" id="JARQZJ010000100">
    <property type="protein sequence ID" value="KAK9886435.1"/>
    <property type="molecule type" value="Genomic_DNA"/>
</dbReference>
<comment type="caution">
    <text evidence="1">The sequence shown here is derived from an EMBL/GenBank/DDBJ whole genome shotgun (WGS) entry which is preliminary data.</text>
</comment>
<evidence type="ECO:0000313" key="1">
    <source>
        <dbReference type="EMBL" id="KAK9886435.1"/>
    </source>
</evidence>
<organism evidence="1 2">
    <name type="scientific">Henosepilachna vigintioctopunctata</name>
    <dbReference type="NCBI Taxonomy" id="420089"/>
    <lineage>
        <taxon>Eukaryota</taxon>
        <taxon>Metazoa</taxon>
        <taxon>Ecdysozoa</taxon>
        <taxon>Arthropoda</taxon>
        <taxon>Hexapoda</taxon>
        <taxon>Insecta</taxon>
        <taxon>Pterygota</taxon>
        <taxon>Neoptera</taxon>
        <taxon>Endopterygota</taxon>
        <taxon>Coleoptera</taxon>
        <taxon>Polyphaga</taxon>
        <taxon>Cucujiformia</taxon>
        <taxon>Coccinelloidea</taxon>
        <taxon>Coccinellidae</taxon>
        <taxon>Epilachninae</taxon>
        <taxon>Epilachnini</taxon>
        <taxon>Henosepilachna</taxon>
    </lineage>
</organism>
<dbReference type="AlphaFoldDB" id="A0AAW1UVA5"/>
<accession>A0AAW1UVA5</accession>